<proteinExistence type="inferred from homology"/>
<dbReference type="PANTHER" id="PTHR43180:SF28">
    <property type="entry name" value="NAD(P)-BINDING ROSSMANN-FOLD SUPERFAMILY PROTEIN"/>
    <property type="match status" value="1"/>
</dbReference>
<dbReference type="NCBIfam" id="NF005559">
    <property type="entry name" value="PRK07231.1"/>
    <property type="match status" value="1"/>
</dbReference>
<dbReference type="CDD" id="cd05233">
    <property type="entry name" value="SDR_c"/>
    <property type="match status" value="1"/>
</dbReference>
<keyword evidence="7" id="KW-1185">Reference proteome</keyword>
<dbReference type="RefSeq" id="WP_151160988.1">
    <property type="nucleotide sequence ID" value="NZ_WKJO01000001.1"/>
</dbReference>
<organism evidence="6 7">
    <name type="scientific">Haloferax litoreum</name>
    <dbReference type="NCBI Taxonomy" id="2666140"/>
    <lineage>
        <taxon>Archaea</taxon>
        <taxon>Methanobacteriati</taxon>
        <taxon>Methanobacteriota</taxon>
        <taxon>Stenosarchaea group</taxon>
        <taxon>Halobacteria</taxon>
        <taxon>Halobacteriales</taxon>
        <taxon>Haloferacaceae</taxon>
        <taxon>Haloferax</taxon>
    </lineage>
</organism>
<dbReference type="PRINTS" id="PR00080">
    <property type="entry name" value="SDRFAMILY"/>
</dbReference>
<comment type="caution">
    <text evidence="6">The sequence shown here is derived from an EMBL/GenBank/DDBJ whole genome shotgun (WGS) entry which is preliminary data.</text>
</comment>
<evidence type="ECO:0000259" key="5">
    <source>
        <dbReference type="SMART" id="SM00822"/>
    </source>
</evidence>
<dbReference type="Gene3D" id="3.40.50.720">
    <property type="entry name" value="NAD(P)-binding Rossmann-like Domain"/>
    <property type="match status" value="1"/>
</dbReference>
<comment type="similarity">
    <text evidence="1">Belongs to the short-chain dehydrogenases/reductases (SDR) family.</text>
</comment>
<sequence>MSLLADKTAVVTGGASGNGRAISMAFAREGCNVVVADIQSDPREGGTPTHEYVEEETDASATFVECDVTNLDQLAAAVDAADEFGGVDVMVNNAGIFRQHDFLEATEAEYDQLMDINVKGVYFGAQEAAKKMVDSGEGGSIINLSSVAGLRGSAGFSAYHTSKGAVRLLTYALAAELGPEGIRVNAIHPGLIETTMTTEDVPIFGTEAEEGYIETIPTRREGHPDDVANAALYLASDMADYVNGESLVVDGGMTNTL</sequence>
<dbReference type="SMART" id="SM00822">
    <property type="entry name" value="PKS_KR"/>
    <property type="match status" value="1"/>
</dbReference>
<dbReference type="GO" id="GO:0047936">
    <property type="term" value="F:glucose 1-dehydrogenase [NAD(P)+] activity"/>
    <property type="evidence" value="ECO:0007669"/>
    <property type="project" value="UniProtKB-EC"/>
</dbReference>
<protein>
    <submittedName>
        <fullName evidence="6">Glucose 1-dehydrogenase</fullName>
        <ecNumber evidence="6">1.1.1.47</ecNumber>
    </submittedName>
</protein>
<dbReference type="PANTHER" id="PTHR43180">
    <property type="entry name" value="3-OXOACYL-(ACYL-CARRIER-PROTEIN) REDUCTASE (AFU_ORTHOLOGUE AFUA_6G11210)"/>
    <property type="match status" value="1"/>
</dbReference>
<dbReference type="FunFam" id="3.40.50.720:FF:000084">
    <property type="entry name" value="Short-chain dehydrogenase reductase"/>
    <property type="match status" value="1"/>
</dbReference>
<dbReference type="SUPFAM" id="SSF51735">
    <property type="entry name" value="NAD(P)-binding Rossmann-fold domains"/>
    <property type="match status" value="1"/>
</dbReference>
<reference evidence="6 7" key="1">
    <citation type="submission" date="2019-11" db="EMBL/GenBank/DDBJ databases">
        <title>Whole genome sequence of Haloferax sp. MBLA0076.</title>
        <authorList>
            <person name="Seo M.-J."/>
            <person name="Cho E.-S."/>
        </authorList>
    </citation>
    <scope>NUCLEOTIDE SEQUENCE [LARGE SCALE GENOMIC DNA]</scope>
    <source>
        <strain evidence="6 7">MBLA0076</strain>
    </source>
</reference>
<accession>A0A6A8GBY9</accession>
<dbReference type="AlphaFoldDB" id="A0A6A8GBY9"/>
<dbReference type="Proteomes" id="UP000439022">
    <property type="component" value="Unassembled WGS sequence"/>
</dbReference>
<evidence type="ECO:0000256" key="1">
    <source>
        <dbReference type="ARBA" id="ARBA00006484"/>
    </source>
</evidence>
<dbReference type="InterPro" id="IPR057326">
    <property type="entry name" value="KR_dom"/>
</dbReference>
<dbReference type="EC" id="1.1.1.47" evidence="6"/>
<feature type="domain" description="Ketoreductase" evidence="5">
    <location>
        <begin position="7"/>
        <end position="190"/>
    </location>
</feature>
<evidence type="ECO:0000256" key="3">
    <source>
        <dbReference type="ARBA" id="ARBA00023027"/>
    </source>
</evidence>
<keyword evidence="3" id="KW-0520">NAD</keyword>
<keyword evidence="2 6" id="KW-0560">Oxidoreductase</keyword>
<dbReference type="InterPro" id="IPR002347">
    <property type="entry name" value="SDR_fam"/>
</dbReference>
<name>A0A6A8GBY9_9EURY</name>
<dbReference type="Pfam" id="PF13561">
    <property type="entry name" value="adh_short_C2"/>
    <property type="match status" value="1"/>
</dbReference>
<evidence type="ECO:0000256" key="2">
    <source>
        <dbReference type="ARBA" id="ARBA00023002"/>
    </source>
</evidence>
<evidence type="ECO:0000313" key="7">
    <source>
        <dbReference type="Proteomes" id="UP000439022"/>
    </source>
</evidence>
<dbReference type="EMBL" id="WKJO01000001">
    <property type="protein sequence ID" value="MRX20421.1"/>
    <property type="molecule type" value="Genomic_DNA"/>
</dbReference>
<dbReference type="GO" id="GO:0006629">
    <property type="term" value="P:lipid metabolic process"/>
    <property type="evidence" value="ECO:0007669"/>
    <property type="project" value="UniProtKB-KW"/>
</dbReference>
<keyword evidence="4" id="KW-0443">Lipid metabolism</keyword>
<evidence type="ECO:0000256" key="4">
    <source>
        <dbReference type="ARBA" id="ARBA00023098"/>
    </source>
</evidence>
<dbReference type="PRINTS" id="PR00081">
    <property type="entry name" value="GDHRDH"/>
</dbReference>
<dbReference type="InterPro" id="IPR036291">
    <property type="entry name" value="NAD(P)-bd_dom_sf"/>
</dbReference>
<gene>
    <name evidence="6" type="ORF">GJR96_00405</name>
</gene>
<evidence type="ECO:0000313" key="6">
    <source>
        <dbReference type="EMBL" id="MRX20421.1"/>
    </source>
</evidence>